<dbReference type="GeneID" id="81462310"/>
<dbReference type="Proteomes" id="UP001147752">
    <property type="component" value="Unassembled WGS sequence"/>
</dbReference>
<dbReference type="RefSeq" id="XP_056579377.1">
    <property type="nucleotide sequence ID" value="XM_056723127.1"/>
</dbReference>
<name>A0A9W9VBJ8_9EURO</name>
<comment type="caution">
    <text evidence="1">The sequence shown here is derived from an EMBL/GenBank/DDBJ whole genome shotgun (WGS) entry which is preliminary data.</text>
</comment>
<dbReference type="EMBL" id="JAPZBT010000002">
    <property type="protein sequence ID" value="KAJ5373391.1"/>
    <property type="molecule type" value="Genomic_DNA"/>
</dbReference>
<evidence type="ECO:0000313" key="2">
    <source>
        <dbReference type="Proteomes" id="UP001147752"/>
    </source>
</evidence>
<gene>
    <name evidence="1" type="ORF">N7517_005397</name>
</gene>
<organism evidence="1 2">
    <name type="scientific">Penicillium concentricum</name>
    <dbReference type="NCBI Taxonomy" id="293559"/>
    <lineage>
        <taxon>Eukaryota</taxon>
        <taxon>Fungi</taxon>
        <taxon>Dikarya</taxon>
        <taxon>Ascomycota</taxon>
        <taxon>Pezizomycotina</taxon>
        <taxon>Eurotiomycetes</taxon>
        <taxon>Eurotiomycetidae</taxon>
        <taxon>Eurotiales</taxon>
        <taxon>Aspergillaceae</taxon>
        <taxon>Penicillium</taxon>
    </lineage>
</organism>
<reference evidence="1" key="1">
    <citation type="submission" date="2022-12" db="EMBL/GenBank/DDBJ databases">
        <authorList>
            <person name="Petersen C."/>
        </authorList>
    </citation>
    <scope>NUCLEOTIDE SEQUENCE</scope>
    <source>
        <strain evidence="1">IBT 3081</strain>
    </source>
</reference>
<evidence type="ECO:0000313" key="1">
    <source>
        <dbReference type="EMBL" id="KAJ5373391.1"/>
    </source>
</evidence>
<reference evidence="1" key="2">
    <citation type="journal article" date="2023" name="IMA Fungus">
        <title>Comparative genomic study of the Penicillium genus elucidates a diverse pangenome and 15 lateral gene transfer events.</title>
        <authorList>
            <person name="Petersen C."/>
            <person name="Sorensen T."/>
            <person name="Nielsen M.R."/>
            <person name="Sondergaard T.E."/>
            <person name="Sorensen J.L."/>
            <person name="Fitzpatrick D.A."/>
            <person name="Frisvad J.C."/>
            <person name="Nielsen K.L."/>
        </authorList>
    </citation>
    <scope>NUCLEOTIDE SEQUENCE</scope>
    <source>
        <strain evidence="1">IBT 3081</strain>
    </source>
</reference>
<dbReference type="Gene3D" id="3.90.180.10">
    <property type="entry name" value="Medium-chain alcohol dehydrogenases, catalytic domain"/>
    <property type="match status" value="1"/>
</dbReference>
<sequence>MEQVEQHNRPPTDSGTCHLHISPGINYHHHVITRISHPSRGTVTLIPSPESPLHAGPKTWEIASKVHERVNIVNQQDVSNGLGPYVAGKFMCHPAGPNSPDILAFMRMYKQLPIAGTQFEKAPIRATQAVKLYEPAELTALKSLEEKGCDVTPPLLAYQFNQQEEDDIVPGGFWGFSISQREEIRLKFREVYQLFGELFVLINAGYLNDITPITTFPFDNVIGALSHIRTGCHIGKIVISLGENDDVQK</sequence>
<dbReference type="AlphaFoldDB" id="A0A9W9VBJ8"/>
<protein>
    <submittedName>
        <fullName evidence="1">Uncharacterized protein</fullName>
    </submittedName>
</protein>
<proteinExistence type="predicted"/>
<keyword evidence="2" id="KW-1185">Reference proteome</keyword>
<accession>A0A9W9VBJ8</accession>
<dbReference type="OrthoDB" id="5401170at2759"/>